<evidence type="ECO:0000313" key="1">
    <source>
        <dbReference type="EMBL" id="TWF33846.1"/>
    </source>
</evidence>
<dbReference type="EMBL" id="VIWO01000011">
    <property type="protein sequence ID" value="TWF33846.1"/>
    <property type="molecule type" value="Genomic_DNA"/>
</dbReference>
<protein>
    <recommendedName>
        <fullName evidence="3">Lipocalin-like protein</fullName>
    </recommendedName>
</protein>
<name>A0A561P6W1_9BACT</name>
<evidence type="ECO:0008006" key="3">
    <source>
        <dbReference type="Google" id="ProtNLM"/>
    </source>
</evidence>
<dbReference type="RefSeq" id="WP_145673843.1">
    <property type="nucleotide sequence ID" value="NZ_VIWO01000011.1"/>
</dbReference>
<dbReference type="PROSITE" id="PS51257">
    <property type="entry name" value="PROKAR_LIPOPROTEIN"/>
    <property type="match status" value="1"/>
</dbReference>
<dbReference type="OrthoDB" id="659889at2"/>
<organism evidence="1 2">
    <name type="scientific">Chitinophaga polysaccharea</name>
    <dbReference type="NCBI Taxonomy" id="1293035"/>
    <lineage>
        <taxon>Bacteria</taxon>
        <taxon>Pseudomonadati</taxon>
        <taxon>Bacteroidota</taxon>
        <taxon>Chitinophagia</taxon>
        <taxon>Chitinophagales</taxon>
        <taxon>Chitinophagaceae</taxon>
        <taxon>Chitinophaga</taxon>
    </lineage>
</organism>
<evidence type="ECO:0000313" key="2">
    <source>
        <dbReference type="Proteomes" id="UP000320811"/>
    </source>
</evidence>
<gene>
    <name evidence="1" type="ORF">FHW36_11136</name>
</gene>
<reference evidence="1 2" key="1">
    <citation type="submission" date="2019-06" db="EMBL/GenBank/DDBJ databases">
        <title>Sorghum-associated microbial communities from plants grown in Nebraska, USA.</title>
        <authorList>
            <person name="Schachtman D."/>
        </authorList>
    </citation>
    <scope>NUCLEOTIDE SEQUENCE [LARGE SCALE GENOMIC DNA]</scope>
    <source>
        <strain evidence="1 2">1209</strain>
    </source>
</reference>
<comment type="caution">
    <text evidence="1">The sequence shown here is derived from an EMBL/GenBank/DDBJ whole genome shotgun (WGS) entry which is preliminary data.</text>
</comment>
<accession>A0A561P6W1</accession>
<dbReference type="AlphaFoldDB" id="A0A561P6W1"/>
<sequence length="171" mass="18152">MRSFIPVKMVVAVLMVPSLLLSCKKNHDATPEKSQKYEQVSGTWKQQDIVLAVPAKLGGQNLPAGTSILALAPALGAAGALITCTKNNSYQFNTDGTFSINGCTDLILPAAGNSGTWKLDVHDAVFLLTSQKGVNDPHWIQNVSSNTLELSITVTIPGVATAPLILKLQKQ</sequence>
<proteinExistence type="predicted"/>
<keyword evidence="2" id="KW-1185">Reference proteome</keyword>
<dbReference type="Proteomes" id="UP000320811">
    <property type="component" value="Unassembled WGS sequence"/>
</dbReference>